<reference evidence="1" key="2">
    <citation type="submission" date="2019-06" db="EMBL/GenBank/DDBJ databases">
        <title>Genomics analysis of Aphanomyces spp. identifies a new class of oomycete effector associated with host adaptation.</title>
        <authorList>
            <person name="Gaulin E."/>
        </authorList>
    </citation>
    <scope>NUCLEOTIDE SEQUENCE</scope>
    <source>
        <strain evidence="1">CBS 578.67</strain>
    </source>
</reference>
<evidence type="ECO:0000313" key="3">
    <source>
        <dbReference type="Proteomes" id="UP000332933"/>
    </source>
</evidence>
<reference evidence="2 3" key="1">
    <citation type="submission" date="2019-03" db="EMBL/GenBank/DDBJ databases">
        <authorList>
            <person name="Gaulin E."/>
            <person name="Dumas B."/>
        </authorList>
    </citation>
    <scope>NUCLEOTIDE SEQUENCE [LARGE SCALE GENOMIC DNA]</scope>
    <source>
        <strain evidence="2">CBS 568.67</strain>
    </source>
</reference>
<evidence type="ECO:0000313" key="1">
    <source>
        <dbReference type="EMBL" id="KAF0700651.1"/>
    </source>
</evidence>
<gene>
    <name evidence="2" type="primary">Aste57867_8829</name>
    <name evidence="1" type="ORF">As57867_008794</name>
    <name evidence="2" type="ORF">ASTE57867_8829</name>
</gene>
<keyword evidence="3" id="KW-1185">Reference proteome</keyword>
<protein>
    <submittedName>
        <fullName evidence="2">Aste57867_8829 protein</fullName>
    </submittedName>
</protein>
<name>A0A485KLF1_9STRA</name>
<sequence length="290" mass="32060">MAKPCFCAYNLLQTSRGLDARLLRMSLAANQSIGHFQTFIVPAQCLMSLHDLFQDDSSMLATPMINLNAIAKMPTDHSEEGSPCGADTDFFLSTSAATAPPSSLPDDALLFTWPLRTDMDASLDDLLLPHTVDADDVESTMDELRAFTAVLVTPPRPIKPTRNLNLCMTPSKKAKRTLRFDDGDLEAVYCEKRQKPDSVSPASLHTHYGRQRAEIAVLKVDATALEGKLEVLRGAQRKHHARSFEALVKAQEARVASERTNAQLKDQVRRRMAQRHQLESIVFGDAGVLC</sequence>
<dbReference type="OrthoDB" id="10408649at2759"/>
<dbReference type="EMBL" id="VJMH01005115">
    <property type="protein sequence ID" value="KAF0700651.1"/>
    <property type="molecule type" value="Genomic_DNA"/>
</dbReference>
<dbReference type="EMBL" id="CAADRA010005136">
    <property type="protein sequence ID" value="VFT85715.1"/>
    <property type="molecule type" value="Genomic_DNA"/>
</dbReference>
<dbReference type="Proteomes" id="UP000332933">
    <property type="component" value="Unassembled WGS sequence"/>
</dbReference>
<organism evidence="2 3">
    <name type="scientific">Aphanomyces stellatus</name>
    <dbReference type="NCBI Taxonomy" id="120398"/>
    <lineage>
        <taxon>Eukaryota</taxon>
        <taxon>Sar</taxon>
        <taxon>Stramenopiles</taxon>
        <taxon>Oomycota</taxon>
        <taxon>Saprolegniomycetes</taxon>
        <taxon>Saprolegniales</taxon>
        <taxon>Verrucalvaceae</taxon>
        <taxon>Aphanomyces</taxon>
    </lineage>
</organism>
<accession>A0A485KLF1</accession>
<evidence type="ECO:0000313" key="2">
    <source>
        <dbReference type="EMBL" id="VFT85715.1"/>
    </source>
</evidence>
<dbReference type="AlphaFoldDB" id="A0A485KLF1"/>
<proteinExistence type="predicted"/>